<dbReference type="EMBL" id="JARGDH010000001">
    <property type="protein sequence ID" value="KAL0278487.1"/>
    <property type="molecule type" value="Genomic_DNA"/>
</dbReference>
<keyword evidence="6 10" id="KW-0067">ATP-binding</keyword>
<sequence length="367" mass="41102">MYSSLRQRSVTFVLQRNFSQNSPAPKFPRQVFSAIQPTGEAHLGNYLGAIKKWIKLQNTEPNVIFSIADLHSLSVSQSPDVLCKNIQLMAATLLACGIDPKKAIFFQQSSVHQHSELYWILGTLATMARLSHLPQFKEKTQNAKEIPVGIFMYPILQAADIALYKTTHVPIGQDQIQHIELANYVLKAFNRNFGYSFPKVTALVDETSGSIKSLTQPSKKMSKSGLPKSCIYLRDSPEDILEKCKKAVTDFNSQVTYEPETRPGVSNLVVMHSELTGKPPDTVCQEIQNLNTGDYKLLLADIIIEALKPIRQEINRYLTSPEYLENILQSGAEKASEIAENTMKEVKSKMGLNGEVESSQKIKREAR</sequence>
<reference evidence="11" key="1">
    <citation type="journal article" date="2024" name="Gigascience">
        <title>Chromosome-level genome of the poultry shaft louse Menopon gallinae provides insight into the host-switching and adaptive evolution of parasitic lice.</title>
        <authorList>
            <person name="Xu Y."/>
            <person name="Ma L."/>
            <person name="Liu S."/>
            <person name="Liang Y."/>
            <person name="Liu Q."/>
            <person name="He Z."/>
            <person name="Tian L."/>
            <person name="Duan Y."/>
            <person name="Cai W."/>
            <person name="Li H."/>
            <person name="Song F."/>
        </authorList>
    </citation>
    <scope>NUCLEOTIDE SEQUENCE</scope>
    <source>
        <strain evidence="11">Cailab_2023a</strain>
    </source>
</reference>
<dbReference type="SUPFAM" id="SSF52374">
    <property type="entry name" value="Nucleotidylyl transferase"/>
    <property type="match status" value="1"/>
</dbReference>
<protein>
    <recommendedName>
        <fullName evidence="3">tryptophan--tRNA ligase</fullName>
        <ecNumber evidence="3">6.1.1.2</ecNumber>
    </recommendedName>
    <alternativeName>
        <fullName evidence="9">Tryptophanyl-tRNA synthetase</fullName>
    </alternativeName>
</protein>
<dbReference type="PANTHER" id="PTHR43766:SF1">
    <property type="entry name" value="TRYPTOPHAN--TRNA LIGASE, MITOCHONDRIAL"/>
    <property type="match status" value="1"/>
</dbReference>
<keyword evidence="7 10" id="KW-0648">Protein biosynthesis</keyword>
<evidence type="ECO:0000256" key="7">
    <source>
        <dbReference type="ARBA" id="ARBA00022917"/>
    </source>
</evidence>
<gene>
    <name evidence="11" type="ORF">PYX00_000303</name>
</gene>
<organism evidence="11">
    <name type="scientific">Menopon gallinae</name>
    <name type="common">poultry shaft louse</name>
    <dbReference type="NCBI Taxonomy" id="328185"/>
    <lineage>
        <taxon>Eukaryota</taxon>
        <taxon>Metazoa</taxon>
        <taxon>Ecdysozoa</taxon>
        <taxon>Arthropoda</taxon>
        <taxon>Hexapoda</taxon>
        <taxon>Insecta</taxon>
        <taxon>Pterygota</taxon>
        <taxon>Neoptera</taxon>
        <taxon>Paraneoptera</taxon>
        <taxon>Psocodea</taxon>
        <taxon>Troctomorpha</taxon>
        <taxon>Phthiraptera</taxon>
        <taxon>Amblycera</taxon>
        <taxon>Menoponidae</taxon>
        <taxon>Menopon</taxon>
    </lineage>
</organism>
<evidence type="ECO:0000256" key="3">
    <source>
        <dbReference type="ARBA" id="ARBA00013161"/>
    </source>
</evidence>
<dbReference type="GO" id="GO:0005759">
    <property type="term" value="C:mitochondrial matrix"/>
    <property type="evidence" value="ECO:0007669"/>
    <property type="project" value="TreeGrafter"/>
</dbReference>
<accession>A0AAW2I7Y1</accession>
<evidence type="ECO:0000256" key="1">
    <source>
        <dbReference type="ARBA" id="ARBA00004173"/>
    </source>
</evidence>
<evidence type="ECO:0000256" key="10">
    <source>
        <dbReference type="RuleBase" id="RU363036"/>
    </source>
</evidence>
<dbReference type="GO" id="GO:0070183">
    <property type="term" value="P:mitochondrial tryptophanyl-tRNA aminoacylation"/>
    <property type="evidence" value="ECO:0007669"/>
    <property type="project" value="TreeGrafter"/>
</dbReference>
<keyword evidence="5 10" id="KW-0547">Nucleotide-binding</keyword>
<dbReference type="Pfam" id="PF00579">
    <property type="entry name" value="tRNA-synt_1b"/>
    <property type="match status" value="1"/>
</dbReference>
<evidence type="ECO:0000256" key="9">
    <source>
        <dbReference type="ARBA" id="ARBA00030268"/>
    </source>
</evidence>
<dbReference type="GO" id="GO:0005524">
    <property type="term" value="F:ATP binding"/>
    <property type="evidence" value="ECO:0007669"/>
    <property type="project" value="UniProtKB-KW"/>
</dbReference>
<evidence type="ECO:0000256" key="6">
    <source>
        <dbReference type="ARBA" id="ARBA00022840"/>
    </source>
</evidence>
<evidence type="ECO:0000313" key="11">
    <source>
        <dbReference type="EMBL" id="KAL0278487.1"/>
    </source>
</evidence>
<name>A0AAW2I7Y1_9NEOP</name>
<dbReference type="Gene3D" id="1.10.240.10">
    <property type="entry name" value="Tyrosyl-Transfer RNA Synthetase"/>
    <property type="match status" value="1"/>
</dbReference>
<dbReference type="InterPro" id="IPR050203">
    <property type="entry name" value="Trp-tRNA_synthetase"/>
</dbReference>
<comment type="subcellular location">
    <subcellularLocation>
        <location evidence="1">Mitochondrion</location>
    </subcellularLocation>
</comment>
<dbReference type="GO" id="GO:0004830">
    <property type="term" value="F:tryptophan-tRNA ligase activity"/>
    <property type="evidence" value="ECO:0007669"/>
    <property type="project" value="UniProtKB-EC"/>
</dbReference>
<evidence type="ECO:0000256" key="8">
    <source>
        <dbReference type="ARBA" id="ARBA00023146"/>
    </source>
</evidence>
<keyword evidence="8 10" id="KW-0030">Aminoacyl-tRNA synthetase</keyword>
<dbReference type="EC" id="6.1.1.2" evidence="3"/>
<dbReference type="Gene3D" id="3.40.50.620">
    <property type="entry name" value="HUPs"/>
    <property type="match status" value="1"/>
</dbReference>
<dbReference type="PRINTS" id="PR01039">
    <property type="entry name" value="TRNASYNTHTRP"/>
</dbReference>
<evidence type="ECO:0000256" key="4">
    <source>
        <dbReference type="ARBA" id="ARBA00022598"/>
    </source>
</evidence>
<dbReference type="AlphaFoldDB" id="A0AAW2I7Y1"/>
<dbReference type="CDD" id="cd00806">
    <property type="entry name" value="TrpRS_core"/>
    <property type="match status" value="1"/>
</dbReference>
<keyword evidence="4 10" id="KW-0436">Ligase</keyword>
<dbReference type="FunFam" id="1.10.240.10:FF:000002">
    <property type="entry name" value="Tryptophan--tRNA ligase"/>
    <property type="match status" value="1"/>
</dbReference>
<evidence type="ECO:0000256" key="2">
    <source>
        <dbReference type="ARBA" id="ARBA00005594"/>
    </source>
</evidence>
<dbReference type="PANTHER" id="PTHR43766">
    <property type="entry name" value="TRYPTOPHAN--TRNA LIGASE, MITOCHONDRIAL"/>
    <property type="match status" value="1"/>
</dbReference>
<proteinExistence type="inferred from homology"/>
<dbReference type="InterPro" id="IPR014729">
    <property type="entry name" value="Rossmann-like_a/b/a_fold"/>
</dbReference>
<comment type="similarity">
    <text evidence="2 10">Belongs to the class-I aminoacyl-tRNA synthetase family.</text>
</comment>
<dbReference type="InterPro" id="IPR002305">
    <property type="entry name" value="aa-tRNA-synth_Ic"/>
</dbReference>
<evidence type="ECO:0000256" key="5">
    <source>
        <dbReference type="ARBA" id="ARBA00022741"/>
    </source>
</evidence>
<dbReference type="NCBIfam" id="TIGR00233">
    <property type="entry name" value="trpS"/>
    <property type="match status" value="1"/>
</dbReference>
<comment type="caution">
    <text evidence="11">The sequence shown here is derived from an EMBL/GenBank/DDBJ whole genome shotgun (WGS) entry which is preliminary data.</text>
</comment>
<dbReference type="InterPro" id="IPR002306">
    <property type="entry name" value="Trp-tRNA-ligase"/>
</dbReference>